<dbReference type="Proteomes" id="UP001044222">
    <property type="component" value="Chromosome 10"/>
</dbReference>
<evidence type="ECO:0000256" key="1">
    <source>
        <dbReference type="ARBA" id="ARBA00000900"/>
    </source>
</evidence>
<dbReference type="FunFam" id="2.60.210.10:FF:000035">
    <property type="entry name" value="TNF receptor-associated factor 2"/>
    <property type="match status" value="1"/>
</dbReference>
<dbReference type="FunFam" id="3.30.40.10:FF:000189">
    <property type="entry name" value="TNF receptor-associated factor"/>
    <property type="match status" value="1"/>
</dbReference>
<dbReference type="SUPFAM" id="SSF57850">
    <property type="entry name" value="RING/U-box"/>
    <property type="match status" value="1"/>
</dbReference>
<dbReference type="InterPro" id="IPR032070">
    <property type="entry name" value="TRAF_BIRC3-bd"/>
</dbReference>
<comment type="similarity">
    <text evidence="4">Belongs to the TNF receptor-associated factor family. A subfamily.</text>
</comment>
<dbReference type="Gene3D" id="1.20.5.170">
    <property type="match status" value="1"/>
</dbReference>
<evidence type="ECO:0000256" key="5">
    <source>
        <dbReference type="ARBA" id="ARBA00022490"/>
    </source>
</evidence>
<keyword evidence="15" id="KW-0832">Ubl conjugation</keyword>
<dbReference type="InterPro" id="IPR002083">
    <property type="entry name" value="MATH/TRAF_dom"/>
</dbReference>
<dbReference type="PANTHER" id="PTHR10131">
    <property type="entry name" value="TNF RECEPTOR ASSOCIATED FACTOR"/>
    <property type="match status" value="1"/>
</dbReference>
<dbReference type="GO" id="GO:0061630">
    <property type="term" value="F:ubiquitin protein ligase activity"/>
    <property type="evidence" value="ECO:0007669"/>
    <property type="project" value="UniProtKB-EC"/>
</dbReference>
<comment type="caution">
    <text evidence="24">The sequence shown here is derived from an EMBL/GenBank/DDBJ whole genome shotgun (WGS) entry which is preliminary data.</text>
</comment>
<evidence type="ECO:0000259" key="21">
    <source>
        <dbReference type="PROSITE" id="PS50089"/>
    </source>
</evidence>
<comment type="pathway">
    <text evidence="3">Protein modification; protein ubiquitination.</text>
</comment>
<evidence type="ECO:0000256" key="8">
    <source>
        <dbReference type="ARBA" id="ARBA00022679"/>
    </source>
</evidence>
<feature type="zinc finger region" description="TRAF-type" evidence="20">
    <location>
        <begin position="125"/>
        <end position="176"/>
    </location>
</feature>
<dbReference type="InterPro" id="IPR008974">
    <property type="entry name" value="TRAF-like"/>
</dbReference>
<dbReference type="GO" id="GO:0043123">
    <property type="term" value="P:positive regulation of canonical NF-kappaB signal transduction"/>
    <property type="evidence" value="ECO:0007669"/>
    <property type="project" value="TreeGrafter"/>
</dbReference>
<keyword evidence="14 19" id="KW-0862">Zinc</keyword>
<keyword evidence="18" id="KW-0446">Lipid-binding</keyword>
<evidence type="ECO:0000313" key="25">
    <source>
        <dbReference type="Proteomes" id="UP001044222"/>
    </source>
</evidence>
<keyword evidence="9" id="KW-0053">Apoptosis</keyword>
<dbReference type="GO" id="GO:1905670">
    <property type="term" value="P:TORC2 complex disassembly"/>
    <property type="evidence" value="ECO:0007669"/>
    <property type="project" value="UniProtKB-ARBA"/>
</dbReference>
<dbReference type="InterPro" id="IPR001841">
    <property type="entry name" value="Znf_RING"/>
</dbReference>
<dbReference type="PIRSF" id="PIRSF015614">
    <property type="entry name" value="TRAF"/>
    <property type="match status" value="1"/>
</dbReference>
<evidence type="ECO:0000256" key="6">
    <source>
        <dbReference type="ARBA" id="ARBA00022499"/>
    </source>
</evidence>
<keyword evidence="12 20" id="KW-0863">Zinc-finger</keyword>
<dbReference type="GO" id="GO:0030674">
    <property type="term" value="F:protein-macromolecule adaptor activity"/>
    <property type="evidence" value="ECO:0007669"/>
    <property type="project" value="UniProtKB-ARBA"/>
</dbReference>
<dbReference type="GO" id="GO:0005164">
    <property type="term" value="F:tumor necrosis factor receptor binding"/>
    <property type="evidence" value="ECO:0007669"/>
    <property type="project" value="UniProtKB-UniRule"/>
</dbReference>
<dbReference type="InterPro" id="IPR018957">
    <property type="entry name" value="Znf_C3HC4_RING-type"/>
</dbReference>
<evidence type="ECO:0000256" key="11">
    <source>
        <dbReference type="ARBA" id="ARBA00022737"/>
    </source>
</evidence>
<feature type="domain" description="MATH" evidence="22">
    <location>
        <begin position="406"/>
        <end position="551"/>
    </location>
</feature>
<dbReference type="GO" id="GO:0043235">
    <property type="term" value="C:receptor complex"/>
    <property type="evidence" value="ECO:0007669"/>
    <property type="project" value="UniProtKB-ARBA"/>
</dbReference>
<evidence type="ECO:0000256" key="14">
    <source>
        <dbReference type="ARBA" id="ARBA00022833"/>
    </source>
</evidence>
<accession>A0A9D3M2R1</accession>
<proteinExistence type="inferred from homology"/>
<evidence type="ECO:0000256" key="18">
    <source>
        <dbReference type="ARBA" id="ARBA00023121"/>
    </source>
</evidence>
<dbReference type="SMART" id="SM00061">
    <property type="entry name" value="MATH"/>
    <property type="match status" value="1"/>
</dbReference>
<evidence type="ECO:0000256" key="19">
    <source>
        <dbReference type="PIRNR" id="PIRNR015614"/>
    </source>
</evidence>
<keyword evidence="25" id="KW-1185">Reference proteome</keyword>
<keyword evidence="5 19" id="KW-0963">Cytoplasm</keyword>
<evidence type="ECO:0000256" key="4">
    <source>
        <dbReference type="ARBA" id="ARBA00006608"/>
    </source>
</evidence>
<keyword evidence="7" id="KW-0597">Phosphoprotein</keyword>
<name>A0A9D3M2R1_ANGAN</name>
<dbReference type="GO" id="GO:0042981">
    <property type="term" value="P:regulation of apoptotic process"/>
    <property type="evidence" value="ECO:0007669"/>
    <property type="project" value="InterPro"/>
</dbReference>
<keyword evidence="8" id="KW-0808">Transferase</keyword>
<dbReference type="Pfam" id="PF02176">
    <property type="entry name" value="zf-TRAF"/>
    <property type="match status" value="1"/>
</dbReference>
<feature type="domain" description="TRAF-type" evidence="23">
    <location>
        <begin position="177"/>
        <end position="233"/>
    </location>
</feature>
<dbReference type="PROSITE" id="PS50145">
    <property type="entry name" value="ZF_TRAF"/>
    <property type="match status" value="2"/>
</dbReference>
<dbReference type="Pfam" id="PF21341">
    <property type="entry name" value="TRAF2_zf"/>
    <property type="match status" value="1"/>
</dbReference>
<dbReference type="Pfam" id="PF16673">
    <property type="entry name" value="TRAF_BIRC3_bd"/>
    <property type="match status" value="1"/>
</dbReference>
<dbReference type="Gene3D" id="3.30.40.10">
    <property type="entry name" value="Zinc/RING finger domain, C3HC4 (zinc finger)"/>
    <property type="match status" value="2"/>
</dbReference>
<dbReference type="GO" id="GO:0033209">
    <property type="term" value="P:tumor necrosis factor-mediated signaling pathway"/>
    <property type="evidence" value="ECO:0007669"/>
    <property type="project" value="InterPro"/>
</dbReference>
<dbReference type="FunFam" id="1.20.5.170:FF:000035">
    <property type="entry name" value="TNF receptor-associated factor"/>
    <property type="match status" value="1"/>
</dbReference>
<dbReference type="EC" id="2.3.2.27" evidence="19"/>
<dbReference type="GO" id="GO:0006915">
    <property type="term" value="P:apoptotic process"/>
    <property type="evidence" value="ECO:0007669"/>
    <property type="project" value="UniProtKB-KW"/>
</dbReference>
<dbReference type="InterPro" id="IPR012227">
    <property type="entry name" value="TNF_rcpt-assoc_TRAF_met"/>
</dbReference>
<organism evidence="24 25">
    <name type="scientific">Anguilla anguilla</name>
    <name type="common">European freshwater eel</name>
    <name type="synonym">Muraena anguilla</name>
    <dbReference type="NCBI Taxonomy" id="7936"/>
    <lineage>
        <taxon>Eukaryota</taxon>
        <taxon>Metazoa</taxon>
        <taxon>Chordata</taxon>
        <taxon>Craniata</taxon>
        <taxon>Vertebrata</taxon>
        <taxon>Euteleostomi</taxon>
        <taxon>Actinopterygii</taxon>
        <taxon>Neopterygii</taxon>
        <taxon>Teleostei</taxon>
        <taxon>Anguilliformes</taxon>
        <taxon>Anguillidae</taxon>
        <taxon>Anguilla</taxon>
    </lineage>
</organism>
<dbReference type="GO" id="GO:0002700">
    <property type="term" value="P:regulation of production of molecular mediator of immune response"/>
    <property type="evidence" value="ECO:0007669"/>
    <property type="project" value="UniProtKB-ARBA"/>
</dbReference>
<keyword evidence="11" id="KW-0677">Repeat</keyword>
<evidence type="ECO:0000313" key="24">
    <source>
        <dbReference type="EMBL" id="KAG5840816.1"/>
    </source>
</evidence>
<comment type="catalytic activity">
    <reaction evidence="1 19">
        <text>S-ubiquitinyl-[E2 ubiquitin-conjugating enzyme]-L-cysteine + [acceptor protein]-L-lysine = [E2 ubiquitin-conjugating enzyme]-L-cysteine + N(6)-ubiquitinyl-[acceptor protein]-L-lysine.</text>
        <dbReference type="EC" id="2.3.2.27"/>
    </reaction>
</comment>
<dbReference type="Pfam" id="PF21355">
    <property type="entry name" value="TRAF-mep_MATH"/>
    <property type="match status" value="1"/>
</dbReference>
<dbReference type="FunFam" id="3.30.40.10:FF:000263">
    <property type="entry name" value="TNF receptor-associated factor"/>
    <property type="match status" value="1"/>
</dbReference>
<dbReference type="SUPFAM" id="SSF57953">
    <property type="entry name" value="Trimerization domain of TRAF"/>
    <property type="match status" value="1"/>
</dbReference>
<evidence type="ECO:0000256" key="10">
    <source>
        <dbReference type="ARBA" id="ARBA00022723"/>
    </source>
</evidence>
<evidence type="ECO:0000256" key="16">
    <source>
        <dbReference type="ARBA" id="ARBA00022990"/>
    </source>
</evidence>
<feature type="zinc finger region" description="TRAF-type" evidence="20">
    <location>
        <begin position="177"/>
        <end position="233"/>
    </location>
</feature>
<feature type="domain" description="RING-type" evidence="21">
    <location>
        <begin position="34"/>
        <end position="72"/>
    </location>
</feature>
<evidence type="ECO:0000256" key="3">
    <source>
        <dbReference type="ARBA" id="ARBA00004906"/>
    </source>
</evidence>
<reference evidence="24" key="1">
    <citation type="submission" date="2021-01" db="EMBL/GenBank/DDBJ databases">
        <title>A chromosome-scale assembly of European eel, Anguilla anguilla.</title>
        <authorList>
            <person name="Henkel C."/>
            <person name="Jong-Raadsen S.A."/>
            <person name="Dufour S."/>
            <person name="Weltzien F.-A."/>
            <person name="Palstra A.P."/>
            <person name="Pelster B."/>
            <person name="Spaink H.P."/>
            <person name="Van Den Thillart G.E."/>
            <person name="Jansen H."/>
            <person name="Zahm M."/>
            <person name="Klopp C."/>
            <person name="Cedric C."/>
            <person name="Louis A."/>
            <person name="Berthelot C."/>
            <person name="Parey E."/>
            <person name="Roest Crollius H."/>
            <person name="Montfort J."/>
            <person name="Robinson-Rechavi M."/>
            <person name="Bucao C."/>
            <person name="Bouchez O."/>
            <person name="Gislard M."/>
            <person name="Lluch J."/>
            <person name="Milhes M."/>
            <person name="Lampietro C."/>
            <person name="Lopez Roques C."/>
            <person name="Donnadieu C."/>
            <person name="Braasch I."/>
            <person name="Desvignes T."/>
            <person name="Postlethwait J."/>
            <person name="Bobe J."/>
            <person name="Guiguen Y."/>
            <person name="Dirks R."/>
        </authorList>
    </citation>
    <scope>NUCLEOTIDE SEQUENCE</scope>
    <source>
        <strain evidence="24">Tag_6206</strain>
        <tissue evidence="24">Liver</tissue>
    </source>
</reference>
<dbReference type="GO" id="GO:0010628">
    <property type="term" value="P:positive regulation of gene expression"/>
    <property type="evidence" value="ECO:0007669"/>
    <property type="project" value="UniProtKB-ARBA"/>
</dbReference>
<dbReference type="InterPro" id="IPR013083">
    <property type="entry name" value="Znf_RING/FYVE/PHD"/>
</dbReference>
<dbReference type="CDD" id="cd16639">
    <property type="entry name" value="RING-HC_TRAF2"/>
    <property type="match status" value="1"/>
</dbReference>
<dbReference type="GO" id="GO:0043408">
    <property type="term" value="P:regulation of MAPK cascade"/>
    <property type="evidence" value="ECO:0007669"/>
    <property type="project" value="UniProtKB-ARBA"/>
</dbReference>
<dbReference type="InterPro" id="IPR001293">
    <property type="entry name" value="Znf_TRAF"/>
</dbReference>
<evidence type="ECO:0000256" key="9">
    <source>
        <dbReference type="ARBA" id="ARBA00022703"/>
    </source>
</evidence>
<evidence type="ECO:0000256" key="12">
    <source>
        <dbReference type="ARBA" id="ARBA00022771"/>
    </source>
</evidence>
<sequence length="556" mass="62939">MAAQEPSPPSSLEGNKPGFPKKILANKLEDKHLCNCCQKILRRPFQAQCGHRFCSYCFNKTVSSGPQKCGACIKEDIFEDPTSILKQGCAFPDNAARREVEALAAVCPNEGCTWKGNIKEYELNHEGKCEFMIIPCPSCKELIRFNEQERHNERECPERTLNCKYCKEPFHFKNIKAHDEICPKYPMICEGCAKKKIPREKYVDHIKFCSKFRAPCRFHVVGCDMSVEKEKIHDHERACSYEHLNLLLHYIMGLKVNLEALQPQSLELASHKVSSRGPLMEPAAPPRPCPAPLPTSFTPVLPSAVGAALELQLHGEKTKVAELSRRCQDLELKVGTFENIVCVLNREVERSSTTLDASNRQHRLDQDKIESLSNKVRQLERTVGLKDLTIAEMEGRMREMSAATYDGVFIWRISDFTKKRQDAIAGRAPAMFSPAFYTSKYGYKMCLRIYLNGDGTGRGSHLSLFFVVMRGLSDALLKWPFNQKVTLMLLDQNNREHVIDAFRPDVTSSSFQRPVSEMNIASGCPLFCPLSKLDSKNSYIRDDTIFIKAIVDLTGL</sequence>
<dbReference type="PANTHER" id="PTHR10131:SF21">
    <property type="entry name" value="TNF RECEPTOR-ASSOCIATED FACTOR 2"/>
    <property type="match status" value="1"/>
</dbReference>
<evidence type="ECO:0000259" key="22">
    <source>
        <dbReference type="PROSITE" id="PS50144"/>
    </source>
</evidence>
<protein>
    <recommendedName>
        <fullName evidence="19">TNF receptor-associated factor</fullName>
        <ecNumber evidence="19">2.3.2.27</ecNumber>
    </recommendedName>
</protein>
<dbReference type="PROSITE" id="PS50089">
    <property type="entry name" value="ZF_RING_2"/>
    <property type="match status" value="1"/>
</dbReference>
<comment type="subcellular location">
    <subcellularLocation>
        <location evidence="2 19">Cytoplasm</location>
    </subcellularLocation>
</comment>
<dbReference type="GO" id="GO:0008270">
    <property type="term" value="F:zinc ion binding"/>
    <property type="evidence" value="ECO:0007669"/>
    <property type="project" value="UniProtKB-UniRule"/>
</dbReference>
<dbReference type="Pfam" id="PF00097">
    <property type="entry name" value="zf-C3HC4"/>
    <property type="match status" value="1"/>
</dbReference>
<dbReference type="SUPFAM" id="SSF49599">
    <property type="entry name" value="TRAF domain-like"/>
    <property type="match status" value="2"/>
</dbReference>
<dbReference type="EMBL" id="JAFIRN010000010">
    <property type="protein sequence ID" value="KAG5840816.1"/>
    <property type="molecule type" value="Genomic_DNA"/>
</dbReference>
<dbReference type="InterPro" id="IPR049342">
    <property type="entry name" value="TRAF1-6_MATH_dom"/>
</dbReference>
<dbReference type="GO" id="GO:1905669">
    <property type="term" value="P:TORC1 complex assembly"/>
    <property type="evidence" value="ECO:0007669"/>
    <property type="project" value="UniProtKB-ARBA"/>
</dbReference>
<dbReference type="Gene3D" id="2.60.210.10">
    <property type="entry name" value="Apoptosis, Tumor Necrosis Factor Receptor Associated Protein 2, Chain A"/>
    <property type="match status" value="1"/>
</dbReference>
<keyword evidence="13" id="KW-0833">Ubl conjugation pathway</keyword>
<dbReference type="PROSITE" id="PS50144">
    <property type="entry name" value="MATH"/>
    <property type="match status" value="1"/>
</dbReference>
<evidence type="ECO:0000256" key="15">
    <source>
        <dbReference type="ARBA" id="ARBA00022843"/>
    </source>
</evidence>
<dbReference type="AlphaFoldDB" id="A0A9D3M2R1"/>
<dbReference type="GO" id="GO:0009898">
    <property type="term" value="C:cytoplasmic side of plasma membrane"/>
    <property type="evidence" value="ECO:0007669"/>
    <property type="project" value="TreeGrafter"/>
</dbReference>
<evidence type="ECO:0000259" key="23">
    <source>
        <dbReference type="PROSITE" id="PS50145"/>
    </source>
</evidence>
<keyword evidence="6" id="KW-1017">Isopeptide bond</keyword>
<evidence type="ECO:0000256" key="13">
    <source>
        <dbReference type="ARBA" id="ARBA00022786"/>
    </source>
</evidence>
<evidence type="ECO:0000256" key="2">
    <source>
        <dbReference type="ARBA" id="ARBA00004496"/>
    </source>
</evidence>
<feature type="domain" description="TRAF-type" evidence="23">
    <location>
        <begin position="125"/>
        <end position="176"/>
    </location>
</feature>
<dbReference type="GO" id="GO:0070534">
    <property type="term" value="P:protein K63-linked ubiquitination"/>
    <property type="evidence" value="ECO:0007669"/>
    <property type="project" value="UniProtKB-ARBA"/>
</dbReference>
<dbReference type="FunFam" id="3.30.40.10:FF:000291">
    <property type="entry name" value="TNF receptor-associated factor"/>
    <property type="match status" value="1"/>
</dbReference>
<dbReference type="InterPro" id="IPR049441">
    <property type="entry name" value="TRAF2_Znf"/>
</dbReference>
<keyword evidence="17" id="KW-0175">Coiled coil</keyword>
<dbReference type="GO" id="GO:0005829">
    <property type="term" value="C:cytosol"/>
    <property type="evidence" value="ECO:0007669"/>
    <property type="project" value="InterPro"/>
</dbReference>
<keyword evidence="16" id="KW-0007">Acetylation</keyword>
<gene>
    <name evidence="24" type="ORF">ANANG_G00192660</name>
</gene>
<keyword evidence="10 19" id="KW-0479">Metal-binding</keyword>
<evidence type="ECO:0000256" key="7">
    <source>
        <dbReference type="ARBA" id="ARBA00022553"/>
    </source>
</evidence>
<dbReference type="GO" id="GO:1990604">
    <property type="term" value="C:IRE1-TRAF2-ASK1 complex"/>
    <property type="evidence" value="ECO:0007669"/>
    <property type="project" value="UniProtKB-ARBA"/>
</dbReference>
<dbReference type="GO" id="GO:0008289">
    <property type="term" value="F:lipid binding"/>
    <property type="evidence" value="ECO:0007669"/>
    <property type="project" value="UniProtKB-KW"/>
</dbReference>
<evidence type="ECO:0000256" key="20">
    <source>
        <dbReference type="PROSITE-ProRule" id="PRU00207"/>
    </source>
</evidence>
<evidence type="ECO:0000256" key="17">
    <source>
        <dbReference type="ARBA" id="ARBA00023054"/>
    </source>
</evidence>
<dbReference type="InterPro" id="IPR027133">
    <property type="entry name" value="TRAF2_RING-HC"/>
</dbReference>